<dbReference type="OrthoDB" id="9777345at2"/>
<dbReference type="InterPro" id="IPR006311">
    <property type="entry name" value="TAT_signal"/>
</dbReference>
<protein>
    <recommendedName>
        <fullName evidence="5">DUF1254 domain-containing protein</fullName>
    </recommendedName>
</protein>
<comment type="caution">
    <text evidence="3">The sequence shown here is derived from an EMBL/GenBank/DDBJ whole genome shotgun (WGS) entry which is preliminary data.</text>
</comment>
<dbReference type="Pfam" id="PF06742">
    <property type="entry name" value="DUF1214"/>
    <property type="match status" value="1"/>
</dbReference>
<keyword evidence="4" id="KW-1185">Reference proteome</keyword>
<feature type="domain" description="DUF1214" evidence="1">
    <location>
        <begin position="397"/>
        <end position="505"/>
    </location>
</feature>
<evidence type="ECO:0008006" key="5">
    <source>
        <dbReference type="Google" id="ProtNLM"/>
    </source>
</evidence>
<dbReference type="InterPro" id="IPR037049">
    <property type="entry name" value="DUF1214_C_sf"/>
</dbReference>
<dbReference type="AlphaFoldDB" id="A0A370H9X5"/>
<dbReference type="InterPro" id="IPR010621">
    <property type="entry name" value="DUF1214"/>
</dbReference>
<name>A0A370H9X5_9HYPH</name>
<dbReference type="SUPFAM" id="SSF160935">
    <property type="entry name" value="VPA0735-like"/>
    <property type="match status" value="1"/>
</dbReference>
<dbReference type="PANTHER" id="PTHR36509:SF2">
    <property type="entry name" value="BLL3101 PROTEIN"/>
    <property type="match status" value="1"/>
</dbReference>
<dbReference type="Proteomes" id="UP000254925">
    <property type="component" value="Unassembled WGS sequence"/>
</dbReference>
<dbReference type="InterPro" id="IPR010679">
    <property type="entry name" value="DUF1254"/>
</dbReference>
<dbReference type="EMBL" id="QQBB01000013">
    <property type="protein sequence ID" value="RDI53600.1"/>
    <property type="molecule type" value="Genomic_DNA"/>
</dbReference>
<evidence type="ECO:0000259" key="1">
    <source>
        <dbReference type="Pfam" id="PF06742"/>
    </source>
</evidence>
<sequence length="522" mass="57655">MTHTLSKDTSVAGGDPARPSLSRRNVLLAGPAVAVASTLGLGASARLVQAAELNPQPLPPSPNWAQAMPSGPDVSVRITEPYARMVARDAYFWAWPLVNIYNRRLAFKHAPQVGLMNGVLPFAPLNTLSMLHDYIEPEQRWVACPNQDVVYGAAVAALDETPVVVQVPDFRGRFWVYQVVDLRTDGFVELGSMYGTQPGFYLLARADWQGETPRGITKVFQAQTGTAFVVPRVFQDDTAEDRQAVQALIAGIDVYPLAQFDGTMKQHDWRQLPRLGSSTGDSGEGETRWVFPETFFDQLPQVLTDAPPLPGEEARYAQVLAVIAAAQKDPALKQAMTDEAKKTDVDLVGPLLQFRNWGEQLPYHWSSISNSAAFGTDYFTRTAVAKSNILVNAPNETKYYYQDLDASGARLNGANRYAVTFAKDQTPPVDGFWSLTLYDEHHFFVPNEIKRYSLGTKNKSLRPNPDGSLTIYVQAEPPPEAQRGNWLPAPNGADFTLYMRAYWPKTAILDGSWTPPAVHRAA</sequence>
<organism evidence="3 4">
    <name type="scientific">Microvirga subterranea</name>
    <dbReference type="NCBI Taxonomy" id="186651"/>
    <lineage>
        <taxon>Bacteria</taxon>
        <taxon>Pseudomonadati</taxon>
        <taxon>Pseudomonadota</taxon>
        <taxon>Alphaproteobacteria</taxon>
        <taxon>Hyphomicrobiales</taxon>
        <taxon>Methylobacteriaceae</taxon>
        <taxon>Microvirga</taxon>
    </lineage>
</organism>
<dbReference type="Pfam" id="PF06863">
    <property type="entry name" value="DUF1254"/>
    <property type="match status" value="1"/>
</dbReference>
<accession>A0A370H9X5</accession>
<evidence type="ECO:0000313" key="4">
    <source>
        <dbReference type="Proteomes" id="UP000254925"/>
    </source>
</evidence>
<dbReference type="Gene3D" id="2.60.120.600">
    <property type="entry name" value="Domain of unknown function DUF1214, C-terminal domain"/>
    <property type="match status" value="1"/>
</dbReference>
<gene>
    <name evidence="3" type="ORF">DES45_11321</name>
</gene>
<dbReference type="RefSeq" id="WP_114772599.1">
    <property type="nucleotide sequence ID" value="NZ_QQBB01000013.1"/>
</dbReference>
<evidence type="ECO:0000313" key="3">
    <source>
        <dbReference type="EMBL" id="RDI53600.1"/>
    </source>
</evidence>
<reference evidence="3 4" key="1">
    <citation type="submission" date="2018-07" db="EMBL/GenBank/DDBJ databases">
        <title>Genomic Encyclopedia of Type Strains, Phase IV (KMG-IV): sequencing the most valuable type-strain genomes for metagenomic binning, comparative biology and taxonomic classification.</title>
        <authorList>
            <person name="Goeker M."/>
        </authorList>
    </citation>
    <scope>NUCLEOTIDE SEQUENCE [LARGE SCALE GENOMIC DNA]</scope>
    <source>
        <strain evidence="3 4">DSM 14364</strain>
    </source>
</reference>
<evidence type="ECO:0000259" key="2">
    <source>
        <dbReference type="Pfam" id="PF06863"/>
    </source>
</evidence>
<dbReference type="PROSITE" id="PS51318">
    <property type="entry name" value="TAT"/>
    <property type="match status" value="1"/>
</dbReference>
<feature type="domain" description="DUF1254" evidence="2">
    <location>
        <begin position="126"/>
        <end position="256"/>
    </location>
</feature>
<proteinExistence type="predicted"/>
<dbReference type="Gene3D" id="2.60.40.1610">
    <property type="entry name" value="Domain of unknown function DUF1254"/>
    <property type="match status" value="1"/>
</dbReference>
<dbReference type="InterPro" id="IPR037050">
    <property type="entry name" value="DUF1254_sf"/>
</dbReference>
<dbReference type="PANTHER" id="PTHR36509">
    <property type="entry name" value="BLL3101 PROTEIN"/>
    <property type="match status" value="1"/>
</dbReference>